<dbReference type="EMBL" id="JH711574">
    <property type="protein sequence ID" value="EIW85753.1"/>
    <property type="molecule type" value="Genomic_DNA"/>
</dbReference>
<dbReference type="Proteomes" id="UP000053558">
    <property type="component" value="Unassembled WGS sequence"/>
</dbReference>
<comment type="caution">
    <text evidence="2">The sequence shown here is derived from an EMBL/GenBank/DDBJ whole genome shotgun (WGS) entry which is preliminary data.</text>
</comment>
<protein>
    <recommendedName>
        <fullName evidence="1">F-box domain-containing protein</fullName>
    </recommendedName>
</protein>
<dbReference type="OrthoDB" id="3001771at2759"/>
<organism evidence="2 3">
    <name type="scientific">Coniophora puteana (strain RWD-64-598)</name>
    <name type="common">Brown rot fungus</name>
    <dbReference type="NCBI Taxonomy" id="741705"/>
    <lineage>
        <taxon>Eukaryota</taxon>
        <taxon>Fungi</taxon>
        <taxon>Dikarya</taxon>
        <taxon>Basidiomycota</taxon>
        <taxon>Agaricomycotina</taxon>
        <taxon>Agaricomycetes</taxon>
        <taxon>Agaricomycetidae</taxon>
        <taxon>Boletales</taxon>
        <taxon>Coniophorineae</taxon>
        <taxon>Coniophoraceae</taxon>
        <taxon>Coniophora</taxon>
    </lineage>
</organism>
<proteinExistence type="predicted"/>
<reference evidence="3" key="1">
    <citation type="journal article" date="2012" name="Science">
        <title>The Paleozoic origin of enzymatic lignin decomposition reconstructed from 31 fungal genomes.</title>
        <authorList>
            <person name="Floudas D."/>
            <person name="Binder M."/>
            <person name="Riley R."/>
            <person name="Barry K."/>
            <person name="Blanchette R.A."/>
            <person name="Henrissat B."/>
            <person name="Martinez A.T."/>
            <person name="Otillar R."/>
            <person name="Spatafora J.W."/>
            <person name="Yadav J.S."/>
            <person name="Aerts A."/>
            <person name="Benoit I."/>
            <person name="Boyd A."/>
            <person name="Carlson A."/>
            <person name="Copeland A."/>
            <person name="Coutinho P.M."/>
            <person name="de Vries R.P."/>
            <person name="Ferreira P."/>
            <person name="Findley K."/>
            <person name="Foster B."/>
            <person name="Gaskell J."/>
            <person name="Glotzer D."/>
            <person name="Gorecki P."/>
            <person name="Heitman J."/>
            <person name="Hesse C."/>
            <person name="Hori C."/>
            <person name="Igarashi K."/>
            <person name="Jurgens J.A."/>
            <person name="Kallen N."/>
            <person name="Kersten P."/>
            <person name="Kohler A."/>
            <person name="Kuees U."/>
            <person name="Kumar T.K.A."/>
            <person name="Kuo A."/>
            <person name="LaButti K."/>
            <person name="Larrondo L.F."/>
            <person name="Lindquist E."/>
            <person name="Ling A."/>
            <person name="Lombard V."/>
            <person name="Lucas S."/>
            <person name="Lundell T."/>
            <person name="Martin R."/>
            <person name="McLaughlin D.J."/>
            <person name="Morgenstern I."/>
            <person name="Morin E."/>
            <person name="Murat C."/>
            <person name="Nagy L.G."/>
            <person name="Nolan M."/>
            <person name="Ohm R.A."/>
            <person name="Patyshakuliyeva A."/>
            <person name="Rokas A."/>
            <person name="Ruiz-Duenas F.J."/>
            <person name="Sabat G."/>
            <person name="Salamov A."/>
            <person name="Samejima M."/>
            <person name="Schmutz J."/>
            <person name="Slot J.C."/>
            <person name="St John F."/>
            <person name="Stenlid J."/>
            <person name="Sun H."/>
            <person name="Sun S."/>
            <person name="Syed K."/>
            <person name="Tsang A."/>
            <person name="Wiebenga A."/>
            <person name="Young D."/>
            <person name="Pisabarro A."/>
            <person name="Eastwood D.C."/>
            <person name="Martin F."/>
            <person name="Cullen D."/>
            <person name="Grigoriev I.V."/>
            <person name="Hibbett D.S."/>
        </authorList>
    </citation>
    <scope>NUCLEOTIDE SEQUENCE [LARGE SCALE GENOMIC DNA]</scope>
    <source>
        <strain evidence="3">RWD-64-598 SS2</strain>
    </source>
</reference>
<sequence length="444" mass="49959">MPVDPAESPCSLTIMSLPPETMLNIFDYLHVGHKVTTDRTTKHYTSFALFPFSIALVCSHWRDIIAQKSEYWSSVVIMLDFSFDSSVMMTCLEAFTQLETIKLHLVSYDEVEVEPSAENALFGAFVRILAPFFHKCKTISVDVQYRSTIVAAARILDGLIAPDLDDLYLVSRVTDSTEDIPFTSLNCPKLKYVSMDAKSFVGFANANAQLETRIERNHDFGRVLSVFPYHPETESPKLTRSALISAITHFIDSYGPLEYLLIEDVRFDQLDFDVPEAITAGGNYVHLFDLDARFLSAFFANFDPPEAEGDEGILSLTRCELDFPIAVPFMATLMLRDIDDTHTVLHALKFWDGLIVDVSNCAGFTDGVLDAMARERLCGEVVSLTVRDCPVSVAGVRGFVASRRQDETFQCLDVSGAPPLSSEDKEWFRERVFDEVLWNKEEIR</sequence>
<dbReference type="GeneID" id="19200750"/>
<feature type="domain" description="F-box" evidence="1">
    <location>
        <begin position="11"/>
        <end position="75"/>
    </location>
</feature>
<evidence type="ECO:0000313" key="3">
    <source>
        <dbReference type="Proteomes" id="UP000053558"/>
    </source>
</evidence>
<dbReference type="KEGG" id="cput:CONPUDRAFT_135353"/>
<dbReference type="Gene3D" id="1.20.1280.50">
    <property type="match status" value="1"/>
</dbReference>
<dbReference type="RefSeq" id="XP_007765141.1">
    <property type="nucleotide sequence ID" value="XM_007766951.1"/>
</dbReference>
<dbReference type="AlphaFoldDB" id="A0A5M3N306"/>
<keyword evidence="3" id="KW-1185">Reference proteome</keyword>
<gene>
    <name evidence="2" type="ORF">CONPUDRAFT_135353</name>
</gene>
<name>A0A5M3N306_CONPW</name>
<evidence type="ECO:0000259" key="1">
    <source>
        <dbReference type="PROSITE" id="PS50181"/>
    </source>
</evidence>
<dbReference type="PROSITE" id="PS50181">
    <property type="entry name" value="FBOX"/>
    <property type="match status" value="1"/>
</dbReference>
<evidence type="ECO:0000313" key="2">
    <source>
        <dbReference type="EMBL" id="EIW85753.1"/>
    </source>
</evidence>
<dbReference type="InterPro" id="IPR001810">
    <property type="entry name" value="F-box_dom"/>
</dbReference>
<accession>A0A5M3N306</accession>